<evidence type="ECO:0000313" key="7">
    <source>
        <dbReference type="EMBL" id="VAV86294.1"/>
    </source>
</evidence>
<keyword evidence="2" id="KW-1003">Cell membrane</keyword>
<dbReference type="PANTHER" id="PTHR33452:SF1">
    <property type="entry name" value="INNER MEMBRANE PROTEIN YPHA-RELATED"/>
    <property type="match status" value="1"/>
</dbReference>
<sequence>MDNKLSKITASMNDKTNIGYALIRVFLGIALSVRGWLILSNPDLIIRMGVGREYYMWISLIGMIHLLGGILLCLGFFTRLGALIQIPILFSASFFVLEHTKLMMGGQSVELAILVLVLLCIYFVFGSGTLSIRSYFAKNKHHVFNKT</sequence>
<evidence type="ECO:0008006" key="8">
    <source>
        <dbReference type="Google" id="ProtNLM"/>
    </source>
</evidence>
<dbReference type="Pfam" id="PF07681">
    <property type="entry name" value="DoxX"/>
    <property type="match status" value="1"/>
</dbReference>
<feature type="transmembrane region" description="Helical" evidence="6">
    <location>
        <begin position="80"/>
        <end position="97"/>
    </location>
</feature>
<keyword evidence="5 6" id="KW-0472">Membrane</keyword>
<name>A0A3B0QXW9_9ZZZZ</name>
<keyword evidence="3 6" id="KW-0812">Transmembrane</keyword>
<evidence type="ECO:0000256" key="1">
    <source>
        <dbReference type="ARBA" id="ARBA00004651"/>
    </source>
</evidence>
<comment type="subcellular location">
    <subcellularLocation>
        <location evidence="1">Cell membrane</location>
        <topology evidence="1">Multi-pass membrane protein</topology>
    </subcellularLocation>
</comment>
<dbReference type="InterPro" id="IPR032808">
    <property type="entry name" value="DoxX"/>
</dbReference>
<reference evidence="7" key="1">
    <citation type="submission" date="2018-06" db="EMBL/GenBank/DDBJ databases">
        <authorList>
            <person name="Zhirakovskaya E."/>
        </authorList>
    </citation>
    <scope>NUCLEOTIDE SEQUENCE</scope>
</reference>
<evidence type="ECO:0000256" key="5">
    <source>
        <dbReference type="ARBA" id="ARBA00023136"/>
    </source>
</evidence>
<accession>A0A3B0QXW9</accession>
<evidence type="ECO:0000256" key="3">
    <source>
        <dbReference type="ARBA" id="ARBA00022692"/>
    </source>
</evidence>
<dbReference type="PANTHER" id="PTHR33452">
    <property type="entry name" value="OXIDOREDUCTASE CATD-RELATED"/>
    <property type="match status" value="1"/>
</dbReference>
<evidence type="ECO:0000256" key="2">
    <source>
        <dbReference type="ARBA" id="ARBA00022475"/>
    </source>
</evidence>
<protein>
    <recommendedName>
        <fullName evidence="8">DoxX family protein</fullName>
    </recommendedName>
</protein>
<dbReference type="InterPro" id="IPR051907">
    <property type="entry name" value="DoxX-like_oxidoreductase"/>
</dbReference>
<evidence type="ECO:0000256" key="6">
    <source>
        <dbReference type="SAM" id="Phobius"/>
    </source>
</evidence>
<evidence type="ECO:0000256" key="4">
    <source>
        <dbReference type="ARBA" id="ARBA00022989"/>
    </source>
</evidence>
<organism evidence="7">
    <name type="scientific">hydrothermal vent metagenome</name>
    <dbReference type="NCBI Taxonomy" id="652676"/>
    <lineage>
        <taxon>unclassified sequences</taxon>
        <taxon>metagenomes</taxon>
        <taxon>ecological metagenomes</taxon>
    </lineage>
</organism>
<feature type="transmembrane region" description="Helical" evidence="6">
    <location>
        <begin position="21"/>
        <end position="39"/>
    </location>
</feature>
<dbReference type="GO" id="GO:0005886">
    <property type="term" value="C:plasma membrane"/>
    <property type="evidence" value="ECO:0007669"/>
    <property type="project" value="UniProtKB-SubCell"/>
</dbReference>
<proteinExistence type="predicted"/>
<feature type="transmembrane region" description="Helical" evidence="6">
    <location>
        <begin position="109"/>
        <end position="132"/>
    </location>
</feature>
<feature type="transmembrane region" description="Helical" evidence="6">
    <location>
        <begin position="54"/>
        <end position="73"/>
    </location>
</feature>
<dbReference type="EMBL" id="UOEB01000321">
    <property type="protein sequence ID" value="VAV86294.1"/>
    <property type="molecule type" value="Genomic_DNA"/>
</dbReference>
<gene>
    <name evidence="7" type="ORF">MNBD_BACTEROID02-1819</name>
</gene>
<dbReference type="AlphaFoldDB" id="A0A3B0QXW9"/>
<keyword evidence="4 6" id="KW-1133">Transmembrane helix</keyword>